<reference evidence="2" key="1">
    <citation type="journal article" date="2019" name="Int. J. Syst. Evol. Microbiol.">
        <title>The Global Catalogue of Microorganisms (GCM) 10K type strain sequencing project: providing services to taxonomists for standard genome sequencing and annotation.</title>
        <authorList>
            <consortium name="The Broad Institute Genomics Platform"/>
            <consortium name="The Broad Institute Genome Sequencing Center for Infectious Disease"/>
            <person name="Wu L."/>
            <person name="Ma J."/>
        </authorList>
    </citation>
    <scope>NUCLEOTIDE SEQUENCE [LARGE SCALE GENOMIC DNA]</scope>
    <source>
        <strain evidence="2">JCM 16703</strain>
    </source>
</reference>
<dbReference type="Gene3D" id="3.40.50.2300">
    <property type="match status" value="1"/>
</dbReference>
<evidence type="ECO:0000313" key="2">
    <source>
        <dbReference type="Proteomes" id="UP001501495"/>
    </source>
</evidence>
<dbReference type="Proteomes" id="UP001501495">
    <property type="component" value="Unassembled WGS sequence"/>
</dbReference>
<name>A0ABP7XBE6_9ACTN</name>
<protein>
    <submittedName>
        <fullName evidence="1">Uncharacterized protein</fullName>
    </submittedName>
</protein>
<dbReference type="EMBL" id="BAAAZH010000003">
    <property type="protein sequence ID" value="GAA4109682.1"/>
    <property type="molecule type" value="Genomic_DNA"/>
</dbReference>
<sequence length="136" mass="14991">MEPHAAAELMRLGGDPDGFVARRVDAQIAGDADLILAMTREVRADVLKEQPRAMKRAFTLLEFAYLCRYAVEQDAPIYTVEDLLAYAARHRSQAAGIEQDVPDPIGRSPEVHREVADLIAVNVNVVSALLVPLLRD</sequence>
<evidence type="ECO:0000313" key="1">
    <source>
        <dbReference type="EMBL" id="GAA4109682.1"/>
    </source>
</evidence>
<dbReference type="InterPro" id="IPR036196">
    <property type="entry name" value="Ptyr_pPase_sf"/>
</dbReference>
<proteinExistence type="predicted"/>
<accession>A0ABP7XBE6</accession>
<comment type="caution">
    <text evidence="1">The sequence shown here is derived from an EMBL/GenBank/DDBJ whole genome shotgun (WGS) entry which is preliminary data.</text>
</comment>
<gene>
    <name evidence="1" type="ORF">GCM10022215_04220</name>
</gene>
<organism evidence="1 2">
    <name type="scientific">Nocardioides fonticola</name>
    <dbReference type="NCBI Taxonomy" id="450363"/>
    <lineage>
        <taxon>Bacteria</taxon>
        <taxon>Bacillati</taxon>
        <taxon>Actinomycetota</taxon>
        <taxon>Actinomycetes</taxon>
        <taxon>Propionibacteriales</taxon>
        <taxon>Nocardioidaceae</taxon>
        <taxon>Nocardioides</taxon>
    </lineage>
</organism>
<keyword evidence="2" id="KW-1185">Reference proteome</keyword>
<dbReference type="SUPFAM" id="SSF52788">
    <property type="entry name" value="Phosphotyrosine protein phosphatases I"/>
    <property type="match status" value="1"/>
</dbReference>